<dbReference type="Gene3D" id="1.10.510.10">
    <property type="entry name" value="Transferase(Phosphotransferase) domain 1"/>
    <property type="match status" value="1"/>
</dbReference>
<dbReference type="InterPro" id="IPR050235">
    <property type="entry name" value="CK1_Ser-Thr_kinase"/>
</dbReference>
<dbReference type="PANTHER" id="PTHR11909">
    <property type="entry name" value="CASEIN KINASE-RELATED"/>
    <property type="match status" value="1"/>
</dbReference>
<feature type="domain" description="Protein kinase" evidence="2">
    <location>
        <begin position="1"/>
        <end position="244"/>
    </location>
</feature>
<dbReference type="PROSITE" id="PS00108">
    <property type="entry name" value="PROTEIN_KINASE_ST"/>
    <property type="match status" value="1"/>
</dbReference>
<dbReference type="CDD" id="cd14016">
    <property type="entry name" value="STKc_CK1"/>
    <property type="match status" value="1"/>
</dbReference>
<organism evidence="3 4">
    <name type="scientific">Rachicladosporium monterosium</name>
    <dbReference type="NCBI Taxonomy" id="1507873"/>
    <lineage>
        <taxon>Eukaryota</taxon>
        <taxon>Fungi</taxon>
        <taxon>Dikarya</taxon>
        <taxon>Ascomycota</taxon>
        <taxon>Pezizomycotina</taxon>
        <taxon>Dothideomycetes</taxon>
        <taxon>Dothideomycetidae</taxon>
        <taxon>Cladosporiales</taxon>
        <taxon>Cladosporiaceae</taxon>
        <taxon>Rachicladosporium</taxon>
    </lineage>
</organism>
<comment type="caution">
    <text evidence="3">The sequence shown here is derived from an EMBL/GenBank/DDBJ whole genome shotgun (WGS) entry which is preliminary data.</text>
</comment>
<dbReference type="EMBL" id="JAVRRR010000135">
    <property type="protein sequence ID" value="KAK5145654.1"/>
    <property type="molecule type" value="Genomic_DNA"/>
</dbReference>
<name>A0ABR0L9Q6_9PEZI</name>
<dbReference type="PROSITE" id="PS50011">
    <property type="entry name" value="PROTEIN_KINASE_DOM"/>
    <property type="match status" value="1"/>
</dbReference>
<dbReference type="SUPFAM" id="SSF56112">
    <property type="entry name" value="Protein kinase-like (PK-like)"/>
    <property type="match status" value="1"/>
</dbReference>
<sequence length="287" mass="32559">MAVSRYGTSLARVAVASFTLDEAGYYESFQGLPGFPMVYWTGQKDDFDIIVLELLGPSLEDLFTYCGHQLSLKTTVMLADQLVARLEAVHSKGLLHRDVKPSNFLLGMGEKGNTVYITDFGISMDYVANLTEESEQSLSTRPRVVGTTRFASVKAHAGRVQSPKDDLESLGYVLIYFLRGILPWQGLKAHNVEEKDRLVREKKETTSVEDLCSGLPPEFAEYMTTVKSLGLGSRPPYKRLRKLFRDVAGREGIDYDNVFDWTERLYLSQHRSGQRANRYRQEPFIHR</sequence>
<evidence type="ECO:0000313" key="4">
    <source>
        <dbReference type="Proteomes" id="UP001308179"/>
    </source>
</evidence>
<reference evidence="3 4" key="1">
    <citation type="submission" date="2023-08" db="EMBL/GenBank/DDBJ databases">
        <title>Black Yeasts Isolated from many extreme environments.</title>
        <authorList>
            <person name="Coleine C."/>
            <person name="Stajich J.E."/>
            <person name="Selbmann L."/>
        </authorList>
    </citation>
    <scope>NUCLEOTIDE SEQUENCE [LARGE SCALE GENOMIC DNA]</scope>
    <source>
        <strain evidence="3 4">CCFEE 5386</strain>
    </source>
</reference>
<dbReference type="InterPro" id="IPR011009">
    <property type="entry name" value="Kinase-like_dom_sf"/>
</dbReference>
<keyword evidence="4" id="KW-1185">Reference proteome</keyword>
<accession>A0ABR0L9Q6</accession>
<evidence type="ECO:0000256" key="1">
    <source>
        <dbReference type="ARBA" id="ARBA00012513"/>
    </source>
</evidence>
<evidence type="ECO:0000259" key="2">
    <source>
        <dbReference type="PROSITE" id="PS50011"/>
    </source>
</evidence>
<dbReference type="SMART" id="SM00220">
    <property type="entry name" value="S_TKc"/>
    <property type="match status" value="1"/>
</dbReference>
<dbReference type="InterPro" id="IPR008271">
    <property type="entry name" value="Ser/Thr_kinase_AS"/>
</dbReference>
<gene>
    <name evidence="3" type="ORF">LTR32_002627</name>
</gene>
<dbReference type="Pfam" id="PF00069">
    <property type="entry name" value="Pkinase"/>
    <property type="match status" value="1"/>
</dbReference>
<proteinExistence type="predicted"/>
<dbReference type="InterPro" id="IPR000719">
    <property type="entry name" value="Prot_kinase_dom"/>
</dbReference>
<dbReference type="EC" id="2.7.11.1" evidence="1"/>
<dbReference type="Proteomes" id="UP001308179">
    <property type="component" value="Unassembled WGS sequence"/>
</dbReference>
<evidence type="ECO:0000313" key="3">
    <source>
        <dbReference type="EMBL" id="KAK5145654.1"/>
    </source>
</evidence>
<protein>
    <recommendedName>
        <fullName evidence="1">non-specific serine/threonine protein kinase</fullName>
        <ecNumber evidence="1">2.7.11.1</ecNumber>
    </recommendedName>
</protein>